<name>A0AAD5LQM1_PYTIN</name>
<evidence type="ECO:0008006" key="5">
    <source>
        <dbReference type="Google" id="ProtNLM"/>
    </source>
</evidence>
<dbReference type="EMBL" id="JAKCXM010000025">
    <property type="protein sequence ID" value="KAJ0407072.1"/>
    <property type="molecule type" value="Genomic_DNA"/>
</dbReference>
<evidence type="ECO:0000313" key="4">
    <source>
        <dbReference type="Proteomes" id="UP001209570"/>
    </source>
</evidence>
<keyword evidence="2" id="KW-0732">Signal</keyword>
<feature type="region of interest" description="Disordered" evidence="1">
    <location>
        <begin position="245"/>
        <end position="298"/>
    </location>
</feature>
<dbReference type="Gene3D" id="2.70.50.70">
    <property type="match status" value="1"/>
</dbReference>
<organism evidence="3 4">
    <name type="scientific">Pythium insidiosum</name>
    <name type="common">Pythiosis disease agent</name>
    <dbReference type="NCBI Taxonomy" id="114742"/>
    <lineage>
        <taxon>Eukaryota</taxon>
        <taxon>Sar</taxon>
        <taxon>Stramenopiles</taxon>
        <taxon>Oomycota</taxon>
        <taxon>Peronosporomycetes</taxon>
        <taxon>Pythiales</taxon>
        <taxon>Pythiaceae</taxon>
        <taxon>Pythium</taxon>
    </lineage>
</organism>
<evidence type="ECO:0000313" key="3">
    <source>
        <dbReference type="EMBL" id="KAJ0407072.1"/>
    </source>
</evidence>
<gene>
    <name evidence="3" type="ORF">P43SY_005345</name>
</gene>
<protein>
    <recommendedName>
        <fullName evidence="5">Lytic polysaccharide monooxygenase</fullName>
    </recommendedName>
</protein>
<reference evidence="3" key="1">
    <citation type="submission" date="2021-12" db="EMBL/GenBank/DDBJ databases">
        <title>Prjna785345.</title>
        <authorList>
            <person name="Rujirawat T."/>
            <person name="Krajaejun T."/>
        </authorList>
    </citation>
    <scope>NUCLEOTIDE SEQUENCE</scope>
    <source>
        <strain evidence="3">Pi057C3</strain>
    </source>
</reference>
<proteinExistence type="predicted"/>
<keyword evidence="4" id="KW-1185">Reference proteome</keyword>
<dbReference type="AlphaFoldDB" id="A0AAD5LQM1"/>
<evidence type="ECO:0000256" key="1">
    <source>
        <dbReference type="SAM" id="MobiDB-lite"/>
    </source>
</evidence>
<sequence length="298" mass="32565">MTLVRVAVCFGLIATAWLSPADAHSYLIKPQSRTNEYSIITADSPGCPRNTVGKVTSYEAGETIDVRYWRNSHVGGFIRWSIVPRGQESKQEFDRNTFLYTCRESGPECRPRNNPENPLVGDGSPDNTIPCGDQITLPDWLPAGDYVLQWTWFGVGQSFGNVGWAERQFRSCADIKLTSAGSKKKPACPRFVGGDRVTKAQNKGNNQCFYFYVNDIVNTVFKGENNNAMTNYKFGVPAEVEKCGGGGGGANNEDGSHGEGSNTTAPTTRQPLPSVGPAPSPQPTPSSTQKRCREKKNQ</sequence>
<feature type="chain" id="PRO_5042060834" description="Lytic polysaccharide monooxygenase" evidence="2">
    <location>
        <begin position="24"/>
        <end position="298"/>
    </location>
</feature>
<feature type="compositionally biased region" description="Pro residues" evidence="1">
    <location>
        <begin position="274"/>
        <end position="284"/>
    </location>
</feature>
<feature type="compositionally biased region" description="Polar residues" evidence="1">
    <location>
        <begin position="259"/>
        <end position="270"/>
    </location>
</feature>
<comment type="caution">
    <text evidence="3">The sequence shown here is derived from an EMBL/GenBank/DDBJ whole genome shotgun (WGS) entry which is preliminary data.</text>
</comment>
<feature type="signal peptide" evidence="2">
    <location>
        <begin position="1"/>
        <end position="23"/>
    </location>
</feature>
<accession>A0AAD5LQM1</accession>
<evidence type="ECO:0000256" key="2">
    <source>
        <dbReference type="SAM" id="SignalP"/>
    </source>
</evidence>
<dbReference type="Proteomes" id="UP001209570">
    <property type="component" value="Unassembled WGS sequence"/>
</dbReference>